<feature type="domain" description="Rhodanese" evidence="1">
    <location>
        <begin position="49"/>
        <end position="147"/>
    </location>
</feature>
<proteinExistence type="predicted"/>
<sequence>MKSFTQLAIIVGLTFAAAGVTYLVKGAPVRMVICDPSTRKPDEICLGEVVEPVVWIDARSRKAWEKDGLEGSILWNLDTAEDAQELEANAVMHIMQNPHVVVYCDDENCGLSRQVAAKVRALDLGADVKVLRGGWRALKEAGRIKGSN</sequence>
<accession>A0A934S951</accession>
<dbReference type="AlphaFoldDB" id="A0A934S951"/>
<dbReference type="Gene3D" id="3.40.250.10">
    <property type="entry name" value="Rhodanese-like domain"/>
    <property type="match status" value="1"/>
</dbReference>
<dbReference type="CDD" id="cd00158">
    <property type="entry name" value="RHOD"/>
    <property type="match status" value="1"/>
</dbReference>
<evidence type="ECO:0000259" key="1">
    <source>
        <dbReference type="PROSITE" id="PS50206"/>
    </source>
</evidence>
<dbReference type="RefSeq" id="WP_200266968.1">
    <property type="nucleotide sequence ID" value="NZ_JAENIJ010000002.1"/>
</dbReference>
<protein>
    <recommendedName>
        <fullName evidence="1">Rhodanese domain-containing protein</fullName>
    </recommendedName>
</protein>
<evidence type="ECO:0000313" key="2">
    <source>
        <dbReference type="EMBL" id="MBK1881103.1"/>
    </source>
</evidence>
<comment type="caution">
    <text evidence="2">The sequence shown here is derived from an EMBL/GenBank/DDBJ whole genome shotgun (WGS) entry which is preliminary data.</text>
</comment>
<evidence type="ECO:0000313" key="3">
    <source>
        <dbReference type="Proteomes" id="UP000603141"/>
    </source>
</evidence>
<dbReference type="Pfam" id="PF00581">
    <property type="entry name" value="Rhodanese"/>
    <property type="match status" value="1"/>
</dbReference>
<dbReference type="Proteomes" id="UP000603141">
    <property type="component" value="Unassembled WGS sequence"/>
</dbReference>
<reference evidence="2" key="1">
    <citation type="submission" date="2021-01" db="EMBL/GenBank/DDBJ databases">
        <title>Modified the classification status of verrucomicrobia.</title>
        <authorList>
            <person name="Feng X."/>
        </authorList>
    </citation>
    <scope>NUCLEOTIDE SEQUENCE</scope>
    <source>
        <strain evidence="2">KCTC 22041</strain>
    </source>
</reference>
<keyword evidence="3" id="KW-1185">Reference proteome</keyword>
<dbReference type="InterPro" id="IPR036873">
    <property type="entry name" value="Rhodanese-like_dom_sf"/>
</dbReference>
<dbReference type="PROSITE" id="PS50206">
    <property type="entry name" value="RHODANESE_3"/>
    <property type="match status" value="1"/>
</dbReference>
<organism evidence="2 3">
    <name type="scientific">Luteolibacter pohnpeiensis</name>
    <dbReference type="NCBI Taxonomy" id="454153"/>
    <lineage>
        <taxon>Bacteria</taxon>
        <taxon>Pseudomonadati</taxon>
        <taxon>Verrucomicrobiota</taxon>
        <taxon>Verrucomicrobiia</taxon>
        <taxon>Verrucomicrobiales</taxon>
        <taxon>Verrucomicrobiaceae</taxon>
        <taxon>Luteolibacter</taxon>
    </lineage>
</organism>
<dbReference type="InterPro" id="IPR001763">
    <property type="entry name" value="Rhodanese-like_dom"/>
</dbReference>
<dbReference type="SUPFAM" id="SSF52821">
    <property type="entry name" value="Rhodanese/Cell cycle control phosphatase"/>
    <property type="match status" value="1"/>
</dbReference>
<name>A0A934S951_9BACT</name>
<dbReference type="SMART" id="SM00450">
    <property type="entry name" value="RHOD"/>
    <property type="match status" value="1"/>
</dbReference>
<gene>
    <name evidence="2" type="ORF">JIN85_01680</name>
</gene>
<dbReference type="EMBL" id="JAENIJ010000002">
    <property type="protein sequence ID" value="MBK1881103.1"/>
    <property type="molecule type" value="Genomic_DNA"/>
</dbReference>